<dbReference type="OrthoDB" id="1488930at2"/>
<dbReference type="EMBL" id="VMBF01000011">
    <property type="protein sequence ID" value="TSJ72921.1"/>
    <property type="molecule type" value="Genomic_DNA"/>
</dbReference>
<organism evidence="2 5">
    <name type="scientific">Algibacter amylolyticus</name>
    <dbReference type="NCBI Taxonomy" id="1608400"/>
    <lineage>
        <taxon>Bacteria</taxon>
        <taxon>Pseudomonadati</taxon>
        <taxon>Bacteroidota</taxon>
        <taxon>Flavobacteriia</taxon>
        <taxon>Flavobacteriales</taxon>
        <taxon>Flavobacteriaceae</taxon>
        <taxon>Algibacter</taxon>
    </lineage>
</organism>
<keyword evidence="1" id="KW-0812">Transmembrane</keyword>
<reference evidence="2" key="3">
    <citation type="submission" date="2019-09" db="EMBL/GenBank/DDBJ databases">
        <authorList>
            <person name="Zhang D.-C."/>
        </authorList>
    </citation>
    <scope>NUCLEOTIDE SEQUENCE</scope>
    <source>
        <strain evidence="2">RU-4-M-4</strain>
    </source>
</reference>
<feature type="transmembrane region" description="Helical" evidence="1">
    <location>
        <begin position="254"/>
        <end position="272"/>
    </location>
</feature>
<feature type="transmembrane region" description="Helical" evidence="1">
    <location>
        <begin position="185"/>
        <end position="202"/>
    </location>
</feature>
<name>A0A5M7AVR9_9FLAO</name>
<keyword evidence="1" id="KW-1133">Transmembrane helix</keyword>
<dbReference type="RefSeq" id="WP_144117964.1">
    <property type="nucleotide sequence ID" value="NZ_JACHGE010000003.1"/>
</dbReference>
<feature type="transmembrane region" description="Helical" evidence="1">
    <location>
        <begin position="223"/>
        <end position="242"/>
    </location>
</feature>
<feature type="transmembrane region" description="Helical" evidence="1">
    <location>
        <begin position="343"/>
        <end position="361"/>
    </location>
</feature>
<feature type="transmembrane region" description="Helical" evidence="1">
    <location>
        <begin position="61"/>
        <end position="83"/>
    </location>
</feature>
<gene>
    <name evidence="2" type="ORF">F2B50_16150</name>
    <name evidence="3" type="ORF">FPF71_16150</name>
</gene>
<keyword evidence="4" id="KW-1185">Reference proteome</keyword>
<comment type="caution">
    <text evidence="2">The sequence shown here is derived from an EMBL/GenBank/DDBJ whole genome shotgun (WGS) entry which is preliminary data.</text>
</comment>
<dbReference type="InterPro" id="IPR016035">
    <property type="entry name" value="Acyl_Trfase/lysoPLipase"/>
</dbReference>
<proteinExistence type="predicted"/>
<feature type="transmembrane region" description="Helical" evidence="1">
    <location>
        <begin position="21"/>
        <end position="41"/>
    </location>
</feature>
<reference evidence="2 5" key="1">
    <citation type="journal article" date="2015" name="Int. J. Syst. Evol. Microbiol.">
        <title>Algibacter amylolyticus sp. nov., isolated from intertidal sediment.</title>
        <authorList>
            <person name="Zhang D.C."/>
            <person name="Wu J."/>
            <person name="Neuner K."/>
            <person name="Yao J."/>
            <person name="Margesin R."/>
        </authorList>
    </citation>
    <scope>NUCLEOTIDE SEQUENCE [LARGE SCALE GENOMIC DNA]</scope>
    <source>
        <strain evidence="2 5">RU-4-M-4</strain>
    </source>
</reference>
<evidence type="ECO:0000313" key="2">
    <source>
        <dbReference type="EMBL" id="KAA5821409.1"/>
    </source>
</evidence>
<feature type="transmembrane region" description="Helical" evidence="1">
    <location>
        <begin position="161"/>
        <end position="179"/>
    </location>
</feature>
<feature type="transmembrane region" description="Helical" evidence="1">
    <location>
        <begin position="284"/>
        <end position="304"/>
    </location>
</feature>
<evidence type="ECO:0000313" key="5">
    <source>
        <dbReference type="Proteomes" id="UP000322315"/>
    </source>
</evidence>
<evidence type="ECO:0008006" key="6">
    <source>
        <dbReference type="Google" id="ProtNLM"/>
    </source>
</evidence>
<dbReference type="AlphaFoldDB" id="A0A5M7AVR9"/>
<keyword evidence="1" id="KW-0472">Membrane</keyword>
<protein>
    <recommendedName>
        <fullName evidence="6">PNPLA domain-containing protein</fullName>
    </recommendedName>
</protein>
<dbReference type="Proteomes" id="UP000322315">
    <property type="component" value="Unassembled WGS sequence"/>
</dbReference>
<sequence length="791" mass="90225">METNHKNKTSFSQWLKYLIHAIIKHAFPLVFVFVLFVIFRMPHLSDLTVVIIQLQDHNDFIVMPIFYTSILVMGLLISYGNLIKIESVKKSFKAEADGSIASKDIRLRRKVVKAINPKDSKEISIEKSNVSPNPNSQIHNKIIDELTEDPKIYVERMYTKILGIFMILSITFSVENTYYHLFGEYITFKYFFLLLTLFLVAITNPRLGMFLKGVLKWKSNRKWLPIIIVAISLAIILILGFVNIGGTEQDIKNLFWSMACLSVLFFVFSISYNEKILWFKENYGIPLAYLFTFSMVLMYIVMLIDPELHYLKYLTPMVIIMVCIIGQYTIFLGLNLYGKRKKWPILTIVFFGSILMTVFVAKSNCFTHYEVSTVDSENIHPDSRLNLETYVDQYILERRQDILNATNKAPFPIVLVSAEGGGSRAGLWTFLVHSYLYGKNENYFKKHLFSITGASGGSVGSNMFYIQAYANKDNYQNNLFLAQESDSILNENDFYYKASVFYQKDYISSSVAGLLGRDIVASILHLNFYLDRGKITETEWEATFDSLFNVGLLKRPYLDIMPKKGGTFTPPIMVTTTTHVQTGQLYLMSPVKFNTTKPRESGFNDLLSEYAKKNESSKMIKRSAAMLLTARFPYLSPNGRVSGIGQFGDGGYYDNIGGTVTNYLEAALIKGLTKDSLLQGKYKIKHLIITNNSEAESKNEAIDYYSQLTSPAQMAVNAIFAHADEFINSHPDCYRIESKRTSLPNPGSDTLFKPLIPLGRYLSIDAVRSLEERLKDPSEVVKKLDNLLKFE</sequence>
<evidence type="ECO:0000313" key="3">
    <source>
        <dbReference type="EMBL" id="TSJ72921.1"/>
    </source>
</evidence>
<dbReference type="EMBL" id="VWRS01000011">
    <property type="protein sequence ID" value="KAA5821409.1"/>
    <property type="molecule type" value="Genomic_DNA"/>
</dbReference>
<accession>A0A5M7AVR9</accession>
<evidence type="ECO:0000256" key="1">
    <source>
        <dbReference type="SAM" id="Phobius"/>
    </source>
</evidence>
<reference evidence="3 4" key="2">
    <citation type="submission" date="2019-07" db="EMBL/GenBank/DDBJ databases">
        <title>Algibacter marinivivus sp. nov., isolated from the surface of a marine red alga.</title>
        <authorList>
            <person name="Zhong X."/>
            <person name="Xu W."/>
            <person name="Zhang Y."/>
            <person name="Zhang Q."/>
            <person name="Du Z."/>
        </authorList>
    </citation>
    <scope>NUCLEOTIDE SEQUENCE [LARGE SCALE GENOMIC DNA]</scope>
    <source>
        <strain evidence="3 4">RU-4-M-4</strain>
    </source>
</reference>
<feature type="transmembrane region" description="Helical" evidence="1">
    <location>
        <begin position="310"/>
        <end position="331"/>
    </location>
</feature>
<evidence type="ECO:0000313" key="4">
    <source>
        <dbReference type="Proteomes" id="UP000315145"/>
    </source>
</evidence>
<dbReference type="Proteomes" id="UP000315145">
    <property type="component" value="Unassembled WGS sequence"/>
</dbReference>
<dbReference type="SUPFAM" id="SSF52151">
    <property type="entry name" value="FabD/lysophospholipase-like"/>
    <property type="match status" value="1"/>
</dbReference>